<dbReference type="InterPro" id="IPR055568">
    <property type="entry name" value="DUF7144"/>
</dbReference>
<comment type="caution">
    <text evidence="3">The sequence shown here is derived from an EMBL/GenBank/DDBJ whole genome shotgun (WGS) entry which is preliminary data.</text>
</comment>
<keyword evidence="4" id="KW-1185">Reference proteome</keyword>
<evidence type="ECO:0000313" key="4">
    <source>
        <dbReference type="Proteomes" id="UP001500729"/>
    </source>
</evidence>
<sequence length="144" mass="15602">MAQAAHGARGARPSPAPWTGGMELFAAVMMILIGLFHLAVGLAAILQSSFQVVTDDYIYSFDITSWGWVHLVLGVLIGLVGIALIMGQTWARVVGMILAGLSILGNFLFIPYQPVWSVLVIAIDVAVIWALTLRLRELPESQTR</sequence>
<protein>
    <recommendedName>
        <fullName evidence="2">DUF7144 domain-containing protein</fullName>
    </recommendedName>
</protein>
<feature type="transmembrane region" description="Helical" evidence="1">
    <location>
        <begin position="93"/>
        <end position="110"/>
    </location>
</feature>
<keyword evidence="1" id="KW-0812">Transmembrane</keyword>
<evidence type="ECO:0000313" key="3">
    <source>
        <dbReference type="EMBL" id="GAA0534282.1"/>
    </source>
</evidence>
<gene>
    <name evidence="3" type="ORF">GCM10009533_36750</name>
</gene>
<evidence type="ECO:0000259" key="2">
    <source>
        <dbReference type="Pfam" id="PF23636"/>
    </source>
</evidence>
<feature type="domain" description="DUF7144" evidence="2">
    <location>
        <begin position="24"/>
        <end position="133"/>
    </location>
</feature>
<feature type="transmembrane region" description="Helical" evidence="1">
    <location>
        <begin position="66"/>
        <end position="86"/>
    </location>
</feature>
<dbReference type="Pfam" id="PF23636">
    <property type="entry name" value="DUF7144"/>
    <property type="match status" value="1"/>
</dbReference>
<accession>A0ABN1D564</accession>
<dbReference type="EMBL" id="BAAAGS010000023">
    <property type="protein sequence ID" value="GAA0534282.1"/>
    <property type="molecule type" value="Genomic_DNA"/>
</dbReference>
<reference evidence="3 4" key="1">
    <citation type="journal article" date="2019" name="Int. J. Syst. Evol. Microbiol.">
        <title>The Global Catalogue of Microorganisms (GCM) 10K type strain sequencing project: providing services to taxonomists for standard genome sequencing and annotation.</title>
        <authorList>
            <consortium name="The Broad Institute Genomics Platform"/>
            <consortium name="The Broad Institute Genome Sequencing Center for Infectious Disease"/>
            <person name="Wu L."/>
            <person name="Ma J."/>
        </authorList>
    </citation>
    <scope>NUCLEOTIDE SEQUENCE [LARGE SCALE GENOMIC DNA]</scope>
    <source>
        <strain evidence="3 4">JCM 10303</strain>
    </source>
</reference>
<dbReference type="RefSeq" id="WP_011873674.1">
    <property type="nucleotide sequence ID" value="NZ_BAAAGS010000023.1"/>
</dbReference>
<evidence type="ECO:0000256" key="1">
    <source>
        <dbReference type="SAM" id="Phobius"/>
    </source>
</evidence>
<proteinExistence type="predicted"/>
<keyword evidence="1" id="KW-0472">Membrane</keyword>
<organism evidence="3 4">
    <name type="scientific">Saccharopolyspora erythraea</name>
    <name type="common">Streptomyces erythraeus</name>
    <dbReference type="NCBI Taxonomy" id="1836"/>
    <lineage>
        <taxon>Bacteria</taxon>
        <taxon>Bacillati</taxon>
        <taxon>Actinomycetota</taxon>
        <taxon>Actinomycetes</taxon>
        <taxon>Pseudonocardiales</taxon>
        <taxon>Pseudonocardiaceae</taxon>
        <taxon>Saccharopolyspora</taxon>
    </lineage>
</organism>
<feature type="transmembrane region" description="Helical" evidence="1">
    <location>
        <begin position="24"/>
        <end position="46"/>
    </location>
</feature>
<dbReference type="Proteomes" id="UP001500729">
    <property type="component" value="Unassembled WGS sequence"/>
</dbReference>
<keyword evidence="1" id="KW-1133">Transmembrane helix</keyword>
<feature type="transmembrane region" description="Helical" evidence="1">
    <location>
        <begin position="116"/>
        <end position="135"/>
    </location>
</feature>
<name>A0ABN1D564_SACER</name>